<dbReference type="AlphaFoldDB" id="A0A538T2F8"/>
<dbReference type="InterPro" id="IPR032812">
    <property type="entry name" value="SbsA_Ig"/>
</dbReference>
<comment type="caution">
    <text evidence="3">The sequence shown here is derived from an EMBL/GenBank/DDBJ whole genome shotgun (WGS) entry which is preliminary data.</text>
</comment>
<dbReference type="InterPro" id="IPR014755">
    <property type="entry name" value="Cu-Rt/internalin_Ig-like"/>
</dbReference>
<evidence type="ECO:0000259" key="2">
    <source>
        <dbReference type="Pfam" id="PF13205"/>
    </source>
</evidence>
<dbReference type="Gene3D" id="2.60.40.1220">
    <property type="match status" value="1"/>
</dbReference>
<evidence type="ECO:0000313" key="3">
    <source>
        <dbReference type="EMBL" id="TMQ57827.1"/>
    </source>
</evidence>
<proteinExistence type="predicted"/>
<feature type="domain" description="SbsA Ig-like" evidence="2">
    <location>
        <begin position="41"/>
        <end position="139"/>
    </location>
</feature>
<reference evidence="3 4" key="1">
    <citation type="journal article" date="2019" name="Nat. Microbiol.">
        <title>Mediterranean grassland soil C-N compound turnover is dependent on rainfall and depth, and is mediated by genomically divergent microorganisms.</title>
        <authorList>
            <person name="Diamond S."/>
            <person name="Andeer P.F."/>
            <person name="Li Z."/>
            <person name="Crits-Christoph A."/>
            <person name="Burstein D."/>
            <person name="Anantharaman K."/>
            <person name="Lane K.R."/>
            <person name="Thomas B.C."/>
            <person name="Pan C."/>
            <person name="Northen T.R."/>
            <person name="Banfield J.F."/>
        </authorList>
    </citation>
    <scope>NUCLEOTIDE SEQUENCE [LARGE SCALE GENOMIC DNA]</scope>
    <source>
        <strain evidence="3">WS_2</strain>
    </source>
</reference>
<sequence>MMVAAKRSGLGSVGAALLLALVGCGPKAKPPLAPTGSPSTEIEAVHPAARSTGVFYDTEIWVRFTEPIDPASVNERTIFLKLDTVRIPVALTYDAPTRTLRLTPLAQLALLRTYTVEITSGVKASGGHPLSPTFWQFRTNGLRRLNHPTPAEGTLGESPFALLTWGAAEPPSAGSIVYRVYEAADSAVVAARSSDPISIGQLPYLMTRSPWGLGARVFWAVTAVNQTSDEQLDGPVWSFETLPAGTPVDSLFVSCTEWGYYDLVAKMKHCFGDFLFLGPRYVDGVHWPLPALKLAGARVTVETAGSNPISGRPTLWPVKEPWLSCTYAVVTPTPENASVADGVRLPGAGSQYALFESNPLTACLEAGGRYGTFYGFSLRGYVNLGYLTPNYRGHGPLLTLYYYRTVSRRVRVHSGVMPRPVGGRSCAAMLTAAACLGLFAAASPARAQPTRPWTPPSSDSLLAWAADARAHFHTNTGDSTGGANLKAYDLVGQIARHMLRALGRTHMLQAHAIEPAIDSLGLDTEVAIDPAQPTFALVMVHNPFRPRAESVGWLFWYRQNDLRTQGVSFRGGHEPRMKVWYEGAASAPYEWAILDRTPGKGGYNFTLLRMNAQAYFWDADQYEGYGPDLSDAIEAGFMDIDHDGRPELLAWARAEPESLFETCRGCPGILTERLYTLAEGGYELDDSRTLPTAYSTFVLFIRLLRIARSPSAGARAAGVGCGRSKVSRPTARGRAG</sequence>
<evidence type="ECO:0000313" key="4">
    <source>
        <dbReference type="Proteomes" id="UP000317716"/>
    </source>
</evidence>
<dbReference type="Pfam" id="PF13205">
    <property type="entry name" value="Big_5"/>
    <property type="match status" value="1"/>
</dbReference>
<organism evidence="3 4">
    <name type="scientific">Eiseniibacteriota bacterium</name>
    <dbReference type="NCBI Taxonomy" id="2212470"/>
    <lineage>
        <taxon>Bacteria</taxon>
        <taxon>Candidatus Eiseniibacteriota</taxon>
    </lineage>
</organism>
<protein>
    <recommendedName>
        <fullName evidence="2">SbsA Ig-like domain-containing protein</fullName>
    </recommendedName>
</protein>
<name>A0A538T2F8_UNCEI</name>
<accession>A0A538T2F8</accession>
<gene>
    <name evidence="3" type="ORF">E6K72_03280</name>
</gene>
<keyword evidence="1" id="KW-0732">Signal</keyword>
<dbReference type="Proteomes" id="UP000317716">
    <property type="component" value="Unassembled WGS sequence"/>
</dbReference>
<dbReference type="PROSITE" id="PS51257">
    <property type="entry name" value="PROKAR_LIPOPROTEIN"/>
    <property type="match status" value="1"/>
</dbReference>
<dbReference type="EMBL" id="VBOS01000103">
    <property type="protein sequence ID" value="TMQ57827.1"/>
    <property type="molecule type" value="Genomic_DNA"/>
</dbReference>
<evidence type="ECO:0000256" key="1">
    <source>
        <dbReference type="ARBA" id="ARBA00022729"/>
    </source>
</evidence>